<accession>A0A9X2KJ63</accession>
<keyword evidence="2" id="KW-1185">Reference proteome</keyword>
<evidence type="ECO:0000313" key="1">
    <source>
        <dbReference type="EMBL" id="MCP3426534.1"/>
    </source>
</evidence>
<reference evidence="1" key="1">
    <citation type="submission" date="2022-06" db="EMBL/GenBank/DDBJ databases">
        <title>Rothia sp. isolated from sandalwood seedling.</title>
        <authorList>
            <person name="Tuikhar N."/>
            <person name="Kirdat K."/>
            <person name="Thorat V."/>
            <person name="Swetha P."/>
            <person name="Padma S."/>
            <person name="Sundararaj R."/>
            <person name="Yadav A."/>
        </authorList>
    </citation>
    <scope>NUCLEOTIDE SEQUENCE</scope>
    <source>
        <strain evidence="1">AR01</strain>
    </source>
</reference>
<dbReference type="Proteomes" id="UP001139502">
    <property type="component" value="Unassembled WGS sequence"/>
</dbReference>
<evidence type="ECO:0000313" key="2">
    <source>
        <dbReference type="Proteomes" id="UP001139502"/>
    </source>
</evidence>
<dbReference type="AlphaFoldDB" id="A0A9X2KJ63"/>
<organism evidence="1 2">
    <name type="scientific">Rothia santali</name>
    <dbReference type="NCBI Taxonomy" id="2949643"/>
    <lineage>
        <taxon>Bacteria</taxon>
        <taxon>Bacillati</taxon>
        <taxon>Actinomycetota</taxon>
        <taxon>Actinomycetes</taxon>
        <taxon>Micrococcales</taxon>
        <taxon>Micrococcaceae</taxon>
        <taxon>Rothia</taxon>
    </lineage>
</organism>
<proteinExistence type="predicted"/>
<dbReference type="RefSeq" id="WP_254167317.1">
    <property type="nucleotide sequence ID" value="NZ_JANAFB010000028.1"/>
</dbReference>
<name>A0A9X2KJ63_9MICC</name>
<gene>
    <name evidence="1" type="ORF">NBM05_11115</name>
</gene>
<comment type="caution">
    <text evidence="1">The sequence shown here is derived from an EMBL/GenBank/DDBJ whole genome shotgun (WGS) entry which is preliminary data.</text>
</comment>
<protein>
    <submittedName>
        <fullName evidence="1">Uncharacterized protein</fullName>
    </submittedName>
</protein>
<sequence length="225" mass="24365">MPWWDHARLCRRRSPPAGPGRVLFIGLDGPALRVLCALAEAPGPLPCVLERRSVTAGDVAAGHYPRRLLGRPRLVHAFARLAGRRPDAVPPPGTRAEDAVLAGAVRRRRAGGPGGHVAEGLVARFDRVVQTLAPWHRYEWNPPLEPDVPVLQLVVGEDGRLRRCGTSRWAERGCLDCALRRAEAAPAVGWEAVVRELTTPSAPRPEATGLWPGDCRCRLGADPTA</sequence>
<dbReference type="EMBL" id="JANAFB010000028">
    <property type="protein sequence ID" value="MCP3426534.1"/>
    <property type="molecule type" value="Genomic_DNA"/>
</dbReference>